<dbReference type="Proteomes" id="UP000215305">
    <property type="component" value="Unassembled WGS sequence"/>
</dbReference>
<dbReference type="GeneID" id="38130563"/>
<dbReference type="VEuPathDB" id="FungiDB:CDV56_108589"/>
<dbReference type="RefSeq" id="XP_026617810.1">
    <property type="nucleotide sequence ID" value="XM_026762208.1"/>
</dbReference>
<comment type="caution">
    <text evidence="2">The sequence shown here is derived from an EMBL/GenBank/DDBJ whole genome shotgun (WGS) entry which is preliminary data.</text>
</comment>
<name>A0A397HXM2_ASPTH</name>
<dbReference type="AlphaFoldDB" id="A0A397HXM2"/>
<protein>
    <submittedName>
        <fullName evidence="2">Uncharacterized protein</fullName>
    </submittedName>
</protein>
<sequence>MPPSNQNSNNSPKPWGSHYAPGVTIDSTGGRTFVEGGAFIDDDEEGPAWQHVEDISTLTPEEKEFANGCRAMLVRVALRRVSLALVRRVRVLLGRNEHRRDLRDDHGGGTVMVAFVGCWNVAGCLKKEWKM</sequence>
<feature type="compositionally biased region" description="Low complexity" evidence="1">
    <location>
        <begin position="1"/>
        <end position="14"/>
    </location>
</feature>
<organism evidence="2 3">
    <name type="scientific">Aspergillus thermomutatus</name>
    <name type="common">Neosartorya pseudofischeri</name>
    <dbReference type="NCBI Taxonomy" id="41047"/>
    <lineage>
        <taxon>Eukaryota</taxon>
        <taxon>Fungi</taxon>
        <taxon>Dikarya</taxon>
        <taxon>Ascomycota</taxon>
        <taxon>Pezizomycotina</taxon>
        <taxon>Eurotiomycetes</taxon>
        <taxon>Eurotiomycetidae</taxon>
        <taxon>Eurotiales</taxon>
        <taxon>Aspergillaceae</taxon>
        <taxon>Aspergillus</taxon>
        <taxon>Aspergillus subgen. Fumigati</taxon>
    </lineage>
</organism>
<proteinExistence type="predicted"/>
<accession>A0A397HXM2</accession>
<evidence type="ECO:0000313" key="2">
    <source>
        <dbReference type="EMBL" id="RHZ65340.1"/>
    </source>
</evidence>
<reference evidence="2" key="1">
    <citation type="submission" date="2018-08" db="EMBL/GenBank/DDBJ databases">
        <title>Draft genome sequence of azole-resistant Aspergillus thermomutatus (Neosartorya pseudofischeri) strain HMR AF 39, isolated from a human nasal aspirate.</title>
        <authorList>
            <person name="Parent-Michaud M."/>
            <person name="Dufresne P.J."/>
            <person name="Fournier E."/>
            <person name="Martineau C."/>
            <person name="Moreira S."/>
            <person name="Perkins V."/>
            <person name="De Repentigny L."/>
            <person name="Dufresne S.F."/>
        </authorList>
    </citation>
    <scope>NUCLEOTIDE SEQUENCE [LARGE SCALE GENOMIC DNA]</scope>
    <source>
        <strain evidence="2">HMR AF 39</strain>
    </source>
</reference>
<feature type="region of interest" description="Disordered" evidence="1">
    <location>
        <begin position="1"/>
        <end position="22"/>
    </location>
</feature>
<gene>
    <name evidence="2" type="ORF">CDV56_108589</name>
</gene>
<evidence type="ECO:0000313" key="3">
    <source>
        <dbReference type="Proteomes" id="UP000215305"/>
    </source>
</evidence>
<keyword evidence="3" id="KW-1185">Reference proteome</keyword>
<dbReference type="EMBL" id="NKHU02000018">
    <property type="protein sequence ID" value="RHZ65340.1"/>
    <property type="molecule type" value="Genomic_DNA"/>
</dbReference>
<evidence type="ECO:0000256" key="1">
    <source>
        <dbReference type="SAM" id="MobiDB-lite"/>
    </source>
</evidence>
<dbReference type="OrthoDB" id="4503952at2759"/>